<dbReference type="InterPro" id="IPR052035">
    <property type="entry name" value="ZnF_BED_domain_contain"/>
</dbReference>
<evidence type="ECO:0000256" key="4">
    <source>
        <dbReference type="ARBA" id="ARBA00022833"/>
    </source>
</evidence>
<accession>A0A9Q3F7S8</accession>
<organism evidence="6 7">
    <name type="scientific">Austropuccinia psidii MF-1</name>
    <dbReference type="NCBI Taxonomy" id="1389203"/>
    <lineage>
        <taxon>Eukaryota</taxon>
        <taxon>Fungi</taxon>
        <taxon>Dikarya</taxon>
        <taxon>Basidiomycota</taxon>
        <taxon>Pucciniomycotina</taxon>
        <taxon>Pucciniomycetes</taxon>
        <taxon>Pucciniales</taxon>
        <taxon>Sphaerophragmiaceae</taxon>
        <taxon>Austropuccinia</taxon>
    </lineage>
</organism>
<evidence type="ECO:0000313" key="6">
    <source>
        <dbReference type="EMBL" id="MBW0534269.1"/>
    </source>
</evidence>
<comment type="subcellular location">
    <subcellularLocation>
        <location evidence="1">Nucleus</location>
    </subcellularLocation>
</comment>
<proteinExistence type="predicted"/>
<sequence>MEILRKYNLEDKIISITSHNTSVNTQRDKIILTMTLAFSYDTQAIGCMAHTLHMASQDGLNTLAWPLPYSALHKNDKLDLPGPASAARIVDKLDGTELNYGSIISQIAQLGSYLCQSPQQREWFFTMVKLFHDYIKTNMLLTNVCTQWNSMYIILEHALTLKEAYNKLCYPANKERYCLTFLKWDKVRFMINFLQPLDEAT</sequence>
<keyword evidence="4" id="KW-0862">Zinc</keyword>
<dbReference type="AlphaFoldDB" id="A0A9Q3F7S8"/>
<dbReference type="EMBL" id="AVOT02039247">
    <property type="protein sequence ID" value="MBW0534269.1"/>
    <property type="molecule type" value="Genomic_DNA"/>
</dbReference>
<keyword evidence="5" id="KW-0539">Nucleus</keyword>
<dbReference type="SUPFAM" id="SSF53098">
    <property type="entry name" value="Ribonuclease H-like"/>
    <property type="match status" value="1"/>
</dbReference>
<evidence type="ECO:0000313" key="7">
    <source>
        <dbReference type="Proteomes" id="UP000765509"/>
    </source>
</evidence>
<evidence type="ECO:0000256" key="5">
    <source>
        <dbReference type="ARBA" id="ARBA00023242"/>
    </source>
</evidence>
<dbReference type="GO" id="GO:0005634">
    <property type="term" value="C:nucleus"/>
    <property type="evidence" value="ECO:0007669"/>
    <property type="project" value="UniProtKB-SubCell"/>
</dbReference>
<evidence type="ECO:0000256" key="3">
    <source>
        <dbReference type="ARBA" id="ARBA00022771"/>
    </source>
</evidence>
<keyword evidence="3" id="KW-0863">Zinc-finger</keyword>
<keyword evidence="7" id="KW-1185">Reference proteome</keyword>
<dbReference type="PANTHER" id="PTHR46481">
    <property type="entry name" value="ZINC FINGER BED DOMAIN-CONTAINING PROTEIN 4"/>
    <property type="match status" value="1"/>
</dbReference>
<evidence type="ECO:0000256" key="1">
    <source>
        <dbReference type="ARBA" id="ARBA00004123"/>
    </source>
</evidence>
<evidence type="ECO:0000256" key="2">
    <source>
        <dbReference type="ARBA" id="ARBA00022723"/>
    </source>
</evidence>
<dbReference type="Proteomes" id="UP000765509">
    <property type="component" value="Unassembled WGS sequence"/>
</dbReference>
<dbReference type="GO" id="GO:0008270">
    <property type="term" value="F:zinc ion binding"/>
    <property type="evidence" value="ECO:0007669"/>
    <property type="project" value="UniProtKB-KW"/>
</dbReference>
<name>A0A9Q3F7S8_9BASI</name>
<gene>
    <name evidence="6" type="ORF">O181_073984</name>
</gene>
<keyword evidence="2" id="KW-0479">Metal-binding</keyword>
<dbReference type="PANTHER" id="PTHR46481:SF10">
    <property type="entry name" value="ZINC FINGER BED DOMAIN-CONTAINING PROTEIN 39"/>
    <property type="match status" value="1"/>
</dbReference>
<comment type="caution">
    <text evidence="6">The sequence shown here is derived from an EMBL/GenBank/DDBJ whole genome shotgun (WGS) entry which is preliminary data.</text>
</comment>
<protein>
    <submittedName>
        <fullName evidence="6">Uncharacterized protein</fullName>
    </submittedName>
</protein>
<dbReference type="InterPro" id="IPR012337">
    <property type="entry name" value="RNaseH-like_sf"/>
</dbReference>
<reference evidence="6" key="1">
    <citation type="submission" date="2021-03" db="EMBL/GenBank/DDBJ databases">
        <title>Draft genome sequence of rust myrtle Austropuccinia psidii MF-1, a brazilian biotype.</title>
        <authorList>
            <person name="Quecine M.C."/>
            <person name="Pachon D.M.R."/>
            <person name="Bonatelli M.L."/>
            <person name="Correr F.H."/>
            <person name="Franceschini L.M."/>
            <person name="Leite T.F."/>
            <person name="Margarido G.R.A."/>
            <person name="Almeida C.A."/>
            <person name="Ferrarezi J.A."/>
            <person name="Labate C.A."/>
        </authorList>
    </citation>
    <scope>NUCLEOTIDE SEQUENCE</scope>
    <source>
        <strain evidence="6">MF-1</strain>
    </source>
</reference>